<feature type="transmembrane region" description="Helical" evidence="1">
    <location>
        <begin position="163"/>
        <end position="181"/>
    </location>
</feature>
<dbReference type="InterPro" id="IPR000620">
    <property type="entry name" value="EamA_dom"/>
</dbReference>
<feature type="transmembrane region" description="Helical" evidence="1">
    <location>
        <begin position="23"/>
        <end position="40"/>
    </location>
</feature>
<evidence type="ECO:0000313" key="4">
    <source>
        <dbReference type="Proteomes" id="UP000034096"/>
    </source>
</evidence>
<accession>A0A0G0IL44</accession>
<dbReference type="Pfam" id="PF00892">
    <property type="entry name" value="EamA"/>
    <property type="match status" value="1"/>
</dbReference>
<feature type="domain" description="EamA" evidence="2">
    <location>
        <begin position="47"/>
        <end position="178"/>
    </location>
</feature>
<keyword evidence="1" id="KW-0472">Membrane</keyword>
<protein>
    <recommendedName>
        <fullName evidence="2">EamA domain-containing protein</fullName>
    </recommendedName>
</protein>
<evidence type="ECO:0000256" key="1">
    <source>
        <dbReference type="SAM" id="Phobius"/>
    </source>
</evidence>
<evidence type="ECO:0000313" key="3">
    <source>
        <dbReference type="EMBL" id="KKQ56058.1"/>
    </source>
</evidence>
<keyword evidence="1" id="KW-1133">Transmembrane helix</keyword>
<feature type="transmembrane region" description="Helical" evidence="1">
    <location>
        <begin position="137"/>
        <end position="157"/>
    </location>
</feature>
<dbReference type="AlphaFoldDB" id="A0A0G0IL44"/>
<keyword evidence="1" id="KW-0812">Transmembrane</keyword>
<evidence type="ECO:0000259" key="2">
    <source>
        <dbReference type="Pfam" id="PF00892"/>
    </source>
</evidence>
<name>A0A0G0IL44_9BACT</name>
<dbReference type="EMBL" id="LBUE01000010">
    <property type="protein sequence ID" value="KKQ56058.1"/>
    <property type="molecule type" value="Genomic_DNA"/>
</dbReference>
<dbReference type="GO" id="GO:0016020">
    <property type="term" value="C:membrane"/>
    <property type="evidence" value="ECO:0007669"/>
    <property type="project" value="InterPro"/>
</dbReference>
<dbReference type="InterPro" id="IPR037185">
    <property type="entry name" value="EmrE-like"/>
</dbReference>
<dbReference type="SUPFAM" id="SSF103481">
    <property type="entry name" value="Multidrug resistance efflux transporter EmrE"/>
    <property type="match status" value="1"/>
</dbReference>
<proteinExistence type="predicted"/>
<organism evidence="3 4">
    <name type="scientific">Candidatus Woesebacteria bacterium GW2011_GWC1_38_13</name>
    <dbReference type="NCBI Taxonomy" id="1618583"/>
    <lineage>
        <taxon>Bacteria</taxon>
        <taxon>Candidatus Woeseibacteriota</taxon>
    </lineage>
</organism>
<feature type="transmembrane region" description="Helical" evidence="1">
    <location>
        <begin position="46"/>
        <end position="65"/>
    </location>
</feature>
<comment type="caution">
    <text evidence="3">The sequence shown here is derived from an EMBL/GenBank/DDBJ whole genome shotgun (WGS) entry which is preliminary data.</text>
</comment>
<feature type="transmembrane region" description="Helical" evidence="1">
    <location>
        <begin position="77"/>
        <end position="97"/>
    </location>
</feature>
<dbReference type="STRING" id="1618583.US75_C0010G0004"/>
<feature type="transmembrane region" description="Helical" evidence="1">
    <location>
        <begin position="109"/>
        <end position="130"/>
    </location>
</feature>
<sequence>MITAGFISGKVFFNEKMIITKKISLIFCFVGLSIIYRFSVSGSQTIFVLLALISGFATGIWNTISKKFSSNYSNSQIILMDSASGIVASFLGVLLFKELFFANTSSVKYFWVFLYALVSTLNVGLVVYGFKNLEAQIGSIILPIEIIFATIFSYLIFQEVPSVSTIIGGLFIISAVILPNLKLNRLQNVQ</sequence>
<gene>
    <name evidence="3" type="ORF">US75_C0010G0004</name>
</gene>
<reference evidence="3 4" key="1">
    <citation type="journal article" date="2015" name="Nature">
        <title>rRNA introns, odd ribosomes, and small enigmatic genomes across a large radiation of phyla.</title>
        <authorList>
            <person name="Brown C.T."/>
            <person name="Hug L.A."/>
            <person name="Thomas B.C."/>
            <person name="Sharon I."/>
            <person name="Castelle C.J."/>
            <person name="Singh A."/>
            <person name="Wilkins M.J."/>
            <person name="Williams K.H."/>
            <person name="Banfield J.F."/>
        </authorList>
    </citation>
    <scope>NUCLEOTIDE SEQUENCE [LARGE SCALE GENOMIC DNA]</scope>
</reference>
<dbReference type="Proteomes" id="UP000034096">
    <property type="component" value="Unassembled WGS sequence"/>
</dbReference>